<dbReference type="AlphaFoldDB" id="U5C0V9"/>
<gene>
    <name evidence="1" type="ORF">P872_05925</name>
</gene>
<evidence type="ECO:0000313" key="2">
    <source>
        <dbReference type="Proteomes" id="UP000016843"/>
    </source>
</evidence>
<sequence length="46" mass="5676">MNFNLNDFILEITILTQMIKILHTATWHLGKRFQYFLSRMKEQNIY</sequence>
<organism evidence="1 2">
    <name type="scientific">Rhodonellum psychrophilum GCM71 = DSM 17998</name>
    <dbReference type="NCBI Taxonomy" id="1123057"/>
    <lineage>
        <taxon>Bacteria</taxon>
        <taxon>Pseudomonadati</taxon>
        <taxon>Bacteroidota</taxon>
        <taxon>Cytophagia</taxon>
        <taxon>Cytophagales</taxon>
        <taxon>Cytophagaceae</taxon>
        <taxon>Rhodonellum</taxon>
    </lineage>
</organism>
<evidence type="ECO:0000313" key="1">
    <source>
        <dbReference type="EMBL" id="ERM82561.1"/>
    </source>
</evidence>
<comment type="caution">
    <text evidence="1">The sequence shown here is derived from an EMBL/GenBank/DDBJ whole genome shotgun (WGS) entry which is preliminary data.</text>
</comment>
<dbReference type="Proteomes" id="UP000016843">
    <property type="component" value="Unassembled WGS sequence"/>
</dbReference>
<reference evidence="1 2" key="1">
    <citation type="journal article" date="2013" name="Genome Announc.">
        <title>Draft Genome Sequence of the Psychrophilic and Alkaliphilic Rhodonellum psychrophilum Strain GCM71T.</title>
        <authorList>
            <person name="Hauptmann A.L."/>
            <person name="Glaring M.A."/>
            <person name="Hallin P.F."/>
            <person name="Prieme A."/>
            <person name="Stougaard P."/>
        </authorList>
    </citation>
    <scope>NUCLEOTIDE SEQUENCE [LARGE SCALE GENOMIC DNA]</scope>
    <source>
        <strain evidence="1 2">GCM71</strain>
    </source>
</reference>
<accession>U5C0V9</accession>
<dbReference type="EMBL" id="AWXR01000025">
    <property type="protein sequence ID" value="ERM82561.1"/>
    <property type="molecule type" value="Genomic_DNA"/>
</dbReference>
<keyword evidence="2" id="KW-1185">Reference proteome</keyword>
<proteinExistence type="predicted"/>
<name>U5C0V9_9BACT</name>
<protein>
    <submittedName>
        <fullName evidence="1">Uncharacterized protein</fullName>
    </submittedName>
</protein>